<comment type="caution">
    <text evidence="1">The sequence shown here is derived from an EMBL/GenBank/DDBJ whole genome shotgun (WGS) entry which is preliminary data.</text>
</comment>
<dbReference type="Proteomes" id="UP001552299">
    <property type="component" value="Unassembled WGS sequence"/>
</dbReference>
<reference evidence="1 2" key="1">
    <citation type="journal article" date="2024" name="Plant Biotechnol. J.">
        <title>Dendrobium thyrsiflorum genome and its molecular insights into genes involved in important horticultural traits.</title>
        <authorList>
            <person name="Chen B."/>
            <person name="Wang J.Y."/>
            <person name="Zheng P.J."/>
            <person name="Li K.L."/>
            <person name="Liang Y.M."/>
            <person name="Chen X.F."/>
            <person name="Zhang C."/>
            <person name="Zhao X."/>
            <person name="He X."/>
            <person name="Zhang G.Q."/>
            <person name="Liu Z.J."/>
            <person name="Xu Q."/>
        </authorList>
    </citation>
    <scope>NUCLEOTIDE SEQUENCE [LARGE SCALE GENOMIC DNA]</scope>
    <source>
        <strain evidence="1">GZMU011</strain>
    </source>
</reference>
<gene>
    <name evidence="1" type="ORF">M5K25_008233</name>
</gene>
<organism evidence="1 2">
    <name type="scientific">Dendrobium thyrsiflorum</name>
    <name type="common">Pinecone-like raceme dendrobium</name>
    <name type="synonym">Orchid</name>
    <dbReference type="NCBI Taxonomy" id="117978"/>
    <lineage>
        <taxon>Eukaryota</taxon>
        <taxon>Viridiplantae</taxon>
        <taxon>Streptophyta</taxon>
        <taxon>Embryophyta</taxon>
        <taxon>Tracheophyta</taxon>
        <taxon>Spermatophyta</taxon>
        <taxon>Magnoliopsida</taxon>
        <taxon>Liliopsida</taxon>
        <taxon>Asparagales</taxon>
        <taxon>Orchidaceae</taxon>
        <taxon>Epidendroideae</taxon>
        <taxon>Malaxideae</taxon>
        <taxon>Dendrobiinae</taxon>
        <taxon>Dendrobium</taxon>
    </lineage>
</organism>
<protein>
    <submittedName>
        <fullName evidence="1">Uncharacterized protein</fullName>
    </submittedName>
</protein>
<proteinExistence type="predicted"/>
<evidence type="ECO:0000313" key="1">
    <source>
        <dbReference type="EMBL" id="KAL0921185.1"/>
    </source>
</evidence>
<dbReference type="EMBL" id="JANQDX010000007">
    <property type="protein sequence ID" value="KAL0921185.1"/>
    <property type="molecule type" value="Genomic_DNA"/>
</dbReference>
<accession>A0ABD0V8N3</accession>
<sequence length="62" mass="7214">MNANISFQWIFNCLSISNDDTTNFYNFSGIIVPPEILATTPLDRTPRNETLRTVSKHNHRKY</sequence>
<dbReference type="AlphaFoldDB" id="A0ABD0V8N3"/>
<name>A0ABD0V8N3_DENTH</name>
<evidence type="ECO:0000313" key="2">
    <source>
        <dbReference type="Proteomes" id="UP001552299"/>
    </source>
</evidence>
<keyword evidence="2" id="KW-1185">Reference proteome</keyword>